<evidence type="ECO:0000256" key="2">
    <source>
        <dbReference type="ARBA" id="ARBA00022723"/>
    </source>
</evidence>
<dbReference type="PROSITE" id="PS51296">
    <property type="entry name" value="RIESKE"/>
    <property type="match status" value="1"/>
</dbReference>
<dbReference type="GO" id="GO:0051537">
    <property type="term" value="F:2 iron, 2 sulfur cluster binding"/>
    <property type="evidence" value="ECO:0007669"/>
    <property type="project" value="UniProtKB-KW"/>
</dbReference>
<name>A0A383BLQ7_9ZZZZ</name>
<gene>
    <name evidence="7" type="ORF">METZ01_LOCUS473990</name>
</gene>
<reference evidence="7" key="1">
    <citation type="submission" date="2018-05" db="EMBL/GenBank/DDBJ databases">
        <authorList>
            <person name="Lanie J.A."/>
            <person name="Ng W.-L."/>
            <person name="Kazmierczak K.M."/>
            <person name="Andrzejewski T.M."/>
            <person name="Davidsen T.M."/>
            <person name="Wayne K.J."/>
            <person name="Tettelin H."/>
            <person name="Glass J.I."/>
            <person name="Rusch D."/>
            <person name="Podicherti R."/>
            <person name="Tsui H.-C.T."/>
            <person name="Winkler M.E."/>
        </authorList>
    </citation>
    <scope>NUCLEOTIDE SEQUENCE</scope>
</reference>
<dbReference type="PANTHER" id="PTHR21266">
    <property type="entry name" value="IRON-SULFUR DOMAIN CONTAINING PROTEIN"/>
    <property type="match status" value="1"/>
</dbReference>
<proteinExistence type="predicted"/>
<evidence type="ECO:0000256" key="1">
    <source>
        <dbReference type="ARBA" id="ARBA00022714"/>
    </source>
</evidence>
<dbReference type="Pfam" id="PF00355">
    <property type="entry name" value="Rieske"/>
    <property type="match status" value="1"/>
</dbReference>
<dbReference type="GO" id="GO:0016491">
    <property type="term" value="F:oxidoreductase activity"/>
    <property type="evidence" value="ECO:0007669"/>
    <property type="project" value="UniProtKB-KW"/>
</dbReference>
<dbReference type="Gene3D" id="2.102.10.10">
    <property type="entry name" value="Rieske [2Fe-2S] iron-sulphur domain"/>
    <property type="match status" value="1"/>
</dbReference>
<dbReference type="AlphaFoldDB" id="A0A383BLQ7"/>
<dbReference type="InterPro" id="IPR050584">
    <property type="entry name" value="Cholesterol_7-desaturase"/>
</dbReference>
<evidence type="ECO:0000259" key="6">
    <source>
        <dbReference type="PROSITE" id="PS51296"/>
    </source>
</evidence>
<protein>
    <recommendedName>
        <fullName evidence="6">Rieske domain-containing protein</fullName>
    </recommendedName>
</protein>
<feature type="domain" description="Rieske" evidence="6">
    <location>
        <begin position="6"/>
        <end position="85"/>
    </location>
</feature>
<organism evidence="7">
    <name type="scientific">marine metagenome</name>
    <dbReference type="NCBI Taxonomy" id="408172"/>
    <lineage>
        <taxon>unclassified sequences</taxon>
        <taxon>metagenomes</taxon>
        <taxon>ecological metagenomes</taxon>
    </lineage>
</organism>
<keyword evidence="5" id="KW-0411">Iron-sulfur</keyword>
<feature type="non-terminal residue" evidence="7">
    <location>
        <position position="85"/>
    </location>
</feature>
<evidence type="ECO:0000256" key="3">
    <source>
        <dbReference type="ARBA" id="ARBA00023002"/>
    </source>
</evidence>
<evidence type="ECO:0000313" key="7">
    <source>
        <dbReference type="EMBL" id="SVE21136.1"/>
    </source>
</evidence>
<keyword evidence="4" id="KW-0408">Iron</keyword>
<keyword evidence="1" id="KW-0001">2Fe-2S</keyword>
<sequence length="85" mass="9327">MYINFWYPICTSAELEATEPVESQVMGFSLVAFRDAASTAHVLANTCVHRGGSLANGWIKDSCIVCPYHGWRYGADGKCKLIPSL</sequence>
<dbReference type="PANTHER" id="PTHR21266:SF60">
    <property type="entry name" value="3-KETOSTEROID-9-ALPHA-MONOOXYGENASE, OXYGENASE COMPONENT"/>
    <property type="match status" value="1"/>
</dbReference>
<dbReference type="InterPro" id="IPR036922">
    <property type="entry name" value="Rieske_2Fe-2S_sf"/>
</dbReference>
<dbReference type="GO" id="GO:0046872">
    <property type="term" value="F:metal ion binding"/>
    <property type="evidence" value="ECO:0007669"/>
    <property type="project" value="UniProtKB-KW"/>
</dbReference>
<dbReference type="EMBL" id="UINC01201685">
    <property type="protein sequence ID" value="SVE21136.1"/>
    <property type="molecule type" value="Genomic_DNA"/>
</dbReference>
<keyword evidence="3" id="KW-0560">Oxidoreductase</keyword>
<keyword evidence="2" id="KW-0479">Metal-binding</keyword>
<evidence type="ECO:0000256" key="5">
    <source>
        <dbReference type="ARBA" id="ARBA00023014"/>
    </source>
</evidence>
<dbReference type="SUPFAM" id="SSF50022">
    <property type="entry name" value="ISP domain"/>
    <property type="match status" value="1"/>
</dbReference>
<evidence type="ECO:0000256" key="4">
    <source>
        <dbReference type="ARBA" id="ARBA00023004"/>
    </source>
</evidence>
<dbReference type="InterPro" id="IPR017941">
    <property type="entry name" value="Rieske_2Fe-2S"/>
</dbReference>
<accession>A0A383BLQ7</accession>